<dbReference type="KEGG" id="gps:C427_0937"/>
<dbReference type="RefSeq" id="WP_007640810.1">
    <property type="nucleotide sequence ID" value="NC_020514.1"/>
</dbReference>
<feature type="binding site" evidence="4">
    <location>
        <position position="63"/>
    </location>
    <ligand>
        <name>substrate</name>
    </ligand>
</feature>
<dbReference type="Proteomes" id="UP000011864">
    <property type="component" value="Chromosome"/>
</dbReference>
<dbReference type="PIRSF" id="PIRSF006806">
    <property type="entry name" value="FTHF_cligase"/>
    <property type="match status" value="1"/>
</dbReference>
<dbReference type="AlphaFoldDB" id="K7AEJ9"/>
<name>K7AEJ9_9ALTE</name>
<feature type="binding site" evidence="4">
    <location>
        <begin position="12"/>
        <end position="16"/>
    </location>
    <ligand>
        <name>ATP</name>
        <dbReference type="ChEBI" id="CHEBI:30616"/>
    </ligand>
</feature>
<reference evidence="6 7" key="1">
    <citation type="journal article" date="2013" name="Genome Announc.">
        <title>Complete Genome Sequence of Glaciecola psychrophila Strain 170T.</title>
        <authorList>
            <person name="Yin J."/>
            <person name="Chen J."/>
            <person name="Liu G."/>
            <person name="Yu Y."/>
            <person name="Song L."/>
            <person name="Wang X."/>
            <person name="Qu X."/>
        </authorList>
    </citation>
    <scope>NUCLEOTIDE SEQUENCE [LARGE SCALE GENOMIC DNA]</scope>
    <source>
        <strain evidence="6 7">170</strain>
    </source>
</reference>
<evidence type="ECO:0000256" key="1">
    <source>
        <dbReference type="ARBA" id="ARBA00010638"/>
    </source>
</evidence>
<dbReference type="PANTHER" id="PTHR23407">
    <property type="entry name" value="ATPASE INHIBITOR/5-FORMYLTETRAHYDROFOLATE CYCLO-LIGASE"/>
    <property type="match status" value="1"/>
</dbReference>
<dbReference type="InterPro" id="IPR002698">
    <property type="entry name" value="FTHF_cligase"/>
</dbReference>
<dbReference type="GO" id="GO:0046872">
    <property type="term" value="F:metal ion binding"/>
    <property type="evidence" value="ECO:0007669"/>
    <property type="project" value="UniProtKB-KW"/>
</dbReference>
<feature type="binding site" evidence="4">
    <location>
        <position position="58"/>
    </location>
    <ligand>
        <name>substrate</name>
    </ligand>
</feature>
<dbReference type="GO" id="GO:0030272">
    <property type="term" value="F:5-formyltetrahydrofolate cyclo-ligase activity"/>
    <property type="evidence" value="ECO:0007669"/>
    <property type="project" value="UniProtKB-EC"/>
</dbReference>
<sequence>MHKLLGLKTTQRQVIRTDYRKKRQALSSKEQSTAAHNLLRTCLTSTTLAQSKTIACYIANDGEIDPVAIIDYCWQQGKTVLLPVLHPFSKGHLLFVNYHRNSTTRTNVYGIKEPIVSTINLCVLANIELILTPLVAFDAVGNRLGMGGGFYDRTLAPIRRDSLQTQLIGLAHNCQQTHMLLTDSWDIPLHAIATPDQFFSVD</sequence>
<protein>
    <recommendedName>
        <fullName evidence="5">5-formyltetrahydrofolate cyclo-ligase</fullName>
        <ecNumber evidence="5">6.3.3.2</ecNumber>
    </recommendedName>
</protein>
<proteinExistence type="inferred from homology"/>
<dbReference type="eggNOG" id="COG0212">
    <property type="taxonomic scope" value="Bacteria"/>
</dbReference>
<dbReference type="OrthoDB" id="9801938at2"/>
<dbReference type="Gene3D" id="3.40.50.10420">
    <property type="entry name" value="NagB/RpiA/CoA transferase-like"/>
    <property type="match status" value="1"/>
</dbReference>
<dbReference type="HOGENOM" id="CLU_066245_0_0_6"/>
<dbReference type="Pfam" id="PF01812">
    <property type="entry name" value="5-FTHF_cyc-lig"/>
    <property type="match status" value="1"/>
</dbReference>
<dbReference type="InterPro" id="IPR037171">
    <property type="entry name" value="NagB/RpiA_transferase-like"/>
</dbReference>
<keyword evidence="5" id="KW-0460">Magnesium</keyword>
<organism evidence="6 7">
    <name type="scientific">Paraglaciecola psychrophila 170</name>
    <dbReference type="NCBI Taxonomy" id="1129794"/>
    <lineage>
        <taxon>Bacteria</taxon>
        <taxon>Pseudomonadati</taxon>
        <taxon>Pseudomonadota</taxon>
        <taxon>Gammaproteobacteria</taxon>
        <taxon>Alteromonadales</taxon>
        <taxon>Alteromonadaceae</taxon>
        <taxon>Paraglaciecola</taxon>
    </lineage>
</organism>
<evidence type="ECO:0000256" key="3">
    <source>
        <dbReference type="ARBA" id="ARBA00022840"/>
    </source>
</evidence>
<comment type="cofactor">
    <cofactor evidence="5">
        <name>Mg(2+)</name>
        <dbReference type="ChEBI" id="CHEBI:18420"/>
    </cofactor>
</comment>
<gene>
    <name evidence="6" type="ORF">C427_0937</name>
</gene>
<evidence type="ECO:0000256" key="2">
    <source>
        <dbReference type="ARBA" id="ARBA00022741"/>
    </source>
</evidence>
<feature type="binding site" evidence="4">
    <location>
        <begin position="143"/>
        <end position="151"/>
    </location>
    <ligand>
        <name>ATP</name>
        <dbReference type="ChEBI" id="CHEBI:30616"/>
    </ligand>
</feature>
<dbReference type="PATRIC" id="fig|1129794.4.peg.923"/>
<evidence type="ECO:0000256" key="5">
    <source>
        <dbReference type="RuleBase" id="RU361279"/>
    </source>
</evidence>
<dbReference type="GO" id="GO:0005524">
    <property type="term" value="F:ATP binding"/>
    <property type="evidence" value="ECO:0007669"/>
    <property type="project" value="UniProtKB-KW"/>
</dbReference>
<keyword evidence="3 4" id="KW-0067">ATP-binding</keyword>
<dbReference type="InterPro" id="IPR024185">
    <property type="entry name" value="FTHF_cligase-like_sf"/>
</dbReference>
<keyword evidence="7" id="KW-1185">Reference proteome</keyword>
<comment type="similarity">
    <text evidence="1 5">Belongs to the 5-formyltetrahydrofolate cyclo-ligase family.</text>
</comment>
<dbReference type="GO" id="GO:0009396">
    <property type="term" value="P:folic acid-containing compound biosynthetic process"/>
    <property type="evidence" value="ECO:0007669"/>
    <property type="project" value="TreeGrafter"/>
</dbReference>
<dbReference type="EC" id="6.3.3.2" evidence="5"/>
<evidence type="ECO:0000313" key="6">
    <source>
        <dbReference type="EMBL" id="AGH43046.1"/>
    </source>
</evidence>
<evidence type="ECO:0000256" key="4">
    <source>
        <dbReference type="PIRSR" id="PIRSR006806-1"/>
    </source>
</evidence>
<accession>K7AEJ9</accession>
<keyword evidence="2 4" id="KW-0547">Nucleotide-binding</keyword>
<dbReference type="NCBIfam" id="TIGR02727">
    <property type="entry name" value="MTHFS_bact"/>
    <property type="match status" value="1"/>
</dbReference>
<keyword evidence="5" id="KW-0479">Metal-binding</keyword>
<dbReference type="EMBL" id="CP003837">
    <property type="protein sequence ID" value="AGH43046.1"/>
    <property type="molecule type" value="Genomic_DNA"/>
</dbReference>
<evidence type="ECO:0000313" key="7">
    <source>
        <dbReference type="Proteomes" id="UP000011864"/>
    </source>
</evidence>
<dbReference type="PANTHER" id="PTHR23407:SF1">
    <property type="entry name" value="5-FORMYLTETRAHYDROFOLATE CYCLO-LIGASE"/>
    <property type="match status" value="1"/>
</dbReference>
<comment type="catalytic activity">
    <reaction evidence="5">
        <text>(6S)-5-formyl-5,6,7,8-tetrahydrofolate + ATP = (6R)-5,10-methenyltetrahydrofolate + ADP + phosphate</text>
        <dbReference type="Rhea" id="RHEA:10488"/>
        <dbReference type="ChEBI" id="CHEBI:30616"/>
        <dbReference type="ChEBI" id="CHEBI:43474"/>
        <dbReference type="ChEBI" id="CHEBI:57455"/>
        <dbReference type="ChEBI" id="CHEBI:57457"/>
        <dbReference type="ChEBI" id="CHEBI:456216"/>
        <dbReference type="EC" id="6.3.3.2"/>
    </reaction>
</comment>
<dbReference type="SUPFAM" id="SSF100950">
    <property type="entry name" value="NagB/RpiA/CoA transferase-like"/>
    <property type="match status" value="1"/>
</dbReference>
<dbReference type="STRING" id="1129794.C427_0937"/>
<dbReference type="GO" id="GO:0035999">
    <property type="term" value="P:tetrahydrofolate interconversion"/>
    <property type="evidence" value="ECO:0007669"/>
    <property type="project" value="TreeGrafter"/>
</dbReference>